<evidence type="ECO:0000256" key="2">
    <source>
        <dbReference type="RuleBase" id="RU362039"/>
    </source>
</evidence>
<dbReference type="OrthoDB" id="9800565at2"/>
<dbReference type="KEGG" id="hhl:Halha_2031"/>
<feature type="domain" description="Calcineurin-like phosphoesterase" evidence="3">
    <location>
        <begin position="1"/>
        <end position="147"/>
    </location>
</feature>
<dbReference type="STRING" id="748449.Halha_2031"/>
<reference evidence="5" key="1">
    <citation type="submission" date="2012-02" db="EMBL/GenBank/DDBJ databases">
        <title>The complete genome of Halobacteroides halobius DSM 5150.</title>
        <authorList>
            <person name="Lucas S."/>
            <person name="Copeland A."/>
            <person name="Lapidus A."/>
            <person name="Glavina del Rio T."/>
            <person name="Dalin E."/>
            <person name="Tice H."/>
            <person name="Bruce D."/>
            <person name="Goodwin L."/>
            <person name="Pitluck S."/>
            <person name="Peters L."/>
            <person name="Mikhailova N."/>
            <person name="Gu W."/>
            <person name="Kyrpides N."/>
            <person name="Mavromatis K."/>
            <person name="Ivanova N."/>
            <person name="Brettin T."/>
            <person name="Detter J.C."/>
            <person name="Han C."/>
            <person name="Larimer F."/>
            <person name="Land M."/>
            <person name="Hauser L."/>
            <person name="Markowitz V."/>
            <person name="Cheng J.-F."/>
            <person name="Hugenholtz P."/>
            <person name="Woyke T."/>
            <person name="Wu D."/>
            <person name="Tindall B."/>
            <person name="Pomrenke H."/>
            <person name="Brambilla E."/>
            <person name="Klenk H.-P."/>
            <person name="Eisen J.A."/>
        </authorList>
    </citation>
    <scope>NUCLEOTIDE SEQUENCE [LARGE SCALE GENOMIC DNA]</scope>
    <source>
        <strain evidence="5">ATCC 35273 / DSM 5150 / MD-1</strain>
    </source>
</reference>
<dbReference type="Pfam" id="PF12850">
    <property type="entry name" value="Metallophos_2"/>
    <property type="match status" value="1"/>
</dbReference>
<dbReference type="InterPro" id="IPR024654">
    <property type="entry name" value="Calcineurin-like_PHP_lpxH"/>
</dbReference>
<evidence type="ECO:0000313" key="4">
    <source>
        <dbReference type="EMBL" id="AGB41929.1"/>
    </source>
</evidence>
<dbReference type="EMBL" id="CP003359">
    <property type="protein sequence ID" value="AGB41929.1"/>
    <property type="molecule type" value="Genomic_DNA"/>
</dbReference>
<dbReference type="InterPro" id="IPR000979">
    <property type="entry name" value="Phosphodiesterase_MJ0936/Vps29"/>
</dbReference>
<dbReference type="PANTHER" id="PTHR11124">
    <property type="entry name" value="VACUOLAR SORTING PROTEIN VPS29"/>
    <property type="match status" value="1"/>
</dbReference>
<dbReference type="EC" id="3.1.4.-" evidence="2"/>
<accession>L0KC35</accession>
<name>L0KC35_HALHC</name>
<dbReference type="NCBIfam" id="TIGR00040">
    <property type="entry name" value="yfcE"/>
    <property type="match status" value="1"/>
</dbReference>
<keyword evidence="2" id="KW-0479">Metal-binding</keyword>
<dbReference type="GO" id="GO:0016787">
    <property type="term" value="F:hydrolase activity"/>
    <property type="evidence" value="ECO:0007669"/>
    <property type="project" value="UniProtKB-UniRule"/>
</dbReference>
<sequence length="158" mass="18245">MKLAVFSDAHGRNENIKEGLKKLPQVDYLLYAGDGVKDLMECEFLSGFEIIAVKGNRDFNAGYPRERIFKVGRKKILLTHGDNYRIKWGIDQLYYRAQELEANIVIFGHTHIRYAQEEQGILFFNPGSISLPRDGEEGSFGLLELEEDRINYKHYNLS</sequence>
<dbReference type="HOGENOM" id="CLU_063749_2_0_9"/>
<proteinExistence type="inferred from homology"/>
<dbReference type="Proteomes" id="UP000010880">
    <property type="component" value="Chromosome"/>
</dbReference>
<dbReference type="eggNOG" id="COG0622">
    <property type="taxonomic scope" value="Bacteria"/>
</dbReference>
<evidence type="ECO:0000256" key="1">
    <source>
        <dbReference type="ARBA" id="ARBA00008950"/>
    </source>
</evidence>
<dbReference type="GO" id="GO:0046872">
    <property type="term" value="F:metal ion binding"/>
    <property type="evidence" value="ECO:0007669"/>
    <property type="project" value="UniProtKB-KW"/>
</dbReference>
<dbReference type="CDD" id="cd00841">
    <property type="entry name" value="MPP_YfcE"/>
    <property type="match status" value="1"/>
</dbReference>
<dbReference type="Gene3D" id="3.60.21.10">
    <property type="match status" value="1"/>
</dbReference>
<dbReference type="InterPro" id="IPR041802">
    <property type="entry name" value="MPP_YfcE"/>
</dbReference>
<comment type="similarity">
    <text evidence="1 2">Belongs to the metallophosphoesterase superfamily. YfcE family.</text>
</comment>
<organism evidence="4 5">
    <name type="scientific">Halobacteroides halobius (strain ATCC 35273 / DSM 5150 / MD-1)</name>
    <dbReference type="NCBI Taxonomy" id="748449"/>
    <lineage>
        <taxon>Bacteria</taxon>
        <taxon>Bacillati</taxon>
        <taxon>Bacillota</taxon>
        <taxon>Clostridia</taxon>
        <taxon>Halanaerobiales</taxon>
        <taxon>Halobacteroidaceae</taxon>
        <taxon>Halobacteroides</taxon>
    </lineage>
</organism>
<dbReference type="SUPFAM" id="SSF56300">
    <property type="entry name" value="Metallo-dependent phosphatases"/>
    <property type="match status" value="1"/>
</dbReference>
<evidence type="ECO:0000259" key="3">
    <source>
        <dbReference type="Pfam" id="PF12850"/>
    </source>
</evidence>
<dbReference type="RefSeq" id="WP_015327643.1">
    <property type="nucleotide sequence ID" value="NC_019978.1"/>
</dbReference>
<protein>
    <recommendedName>
        <fullName evidence="2">Phosphoesterase</fullName>
        <ecNumber evidence="2">3.1.4.-</ecNumber>
    </recommendedName>
</protein>
<evidence type="ECO:0000313" key="5">
    <source>
        <dbReference type="Proteomes" id="UP000010880"/>
    </source>
</evidence>
<keyword evidence="5" id="KW-1185">Reference proteome</keyword>
<comment type="cofactor">
    <cofactor evidence="2">
        <name>a divalent metal cation</name>
        <dbReference type="ChEBI" id="CHEBI:60240"/>
    </cofactor>
</comment>
<gene>
    <name evidence="4" type="ordered locus">Halha_2031</name>
</gene>
<dbReference type="InterPro" id="IPR029052">
    <property type="entry name" value="Metallo-depent_PP-like"/>
</dbReference>
<dbReference type="AlphaFoldDB" id="L0KC35"/>